<dbReference type="KEGG" id="pna:Pnap_2753"/>
<dbReference type="AlphaFoldDB" id="A1VQX7"/>
<name>A1VQX7_POLNA</name>
<dbReference type="Proteomes" id="UP000000644">
    <property type="component" value="Chromosome"/>
</dbReference>
<dbReference type="RefSeq" id="WP_011802132.1">
    <property type="nucleotide sequence ID" value="NC_008781.1"/>
</dbReference>
<evidence type="ECO:0000259" key="1">
    <source>
        <dbReference type="Pfam" id="PF13538"/>
    </source>
</evidence>
<dbReference type="Gene3D" id="3.40.50.300">
    <property type="entry name" value="P-loop containing nucleotide triphosphate hydrolases"/>
    <property type="match status" value="1"/>
</dbReference>
<dbReference type="InterPro" id="IPR027785">
    <property type="entry name" value="UvrD-like_helicase_C"/>
</dbReference>
<proteinExistence type="predicted"/>
<gene>
    <name evidence="2" type="ordered locus">Pnap_2753</name>
</gene>
<dbReference type="STRING" id="365044.Pnap_2753"/>
<sequence>MPVVQVSQNFAEMAGQLRQLLRNLLRKEALTPDRIVVLAPYRHTNPQSGWAAGLDEFPVTTEMVNPPPGHVRVGTIQGFKGLEADVAILAGIDGPASKHHETLYVGASRARGALYVLALEKAGLDLIAV</sequence>
<dbReference type="EMBL" id="CP000529">
    <property type="protein sequence ID" value="ABM38055.1"/>
    <property type="molecule type" value="Genomic_DNA"/>
</dbReference>
<organism evidence="2 3">
    <name type="scientific">Polaromonas naphthalenivorans (strain CJ2)</name>
    <dbReference type="NCBI Taxonomy" id="365044"/>
    <lineage>
        <taxon>Bacteria</taxon>
        <taxon>Pseudomonadati</taxon>
        <taxon>Pseudomonadota</taxon>
        <taxon>Betaproteobacteria</taxon>
        <taxon>Burkholderiales</taxon>
        <taxon>Comamonadaceae</taxon>
        <taxon>Polaromonas</taxon>
    </lineage>
</organism>
<evidence type="ECO:0000313" key="3">
    <source>
        <dbReference type="Proteomes" id="UP000000644"/>
    </source>
</evidence>
<reference evidence="3" key="1">
    <citation type="journal article" date="2009" name="Environ. Microbiol.">
        <title>The genome of Polaromonas naphthalenivorans strain CJ2, isolated from coal tar-contaminated sediment, reveals physiological and metabolic versatility and evolution through extensive horizontal gene transfer.</title>
        <authorList>
            <person name="Yagi J.M."/>
            <person name="Sims D."/>
            <person name="Brettin T."/>
            <person name="Bruce D."/>
            <person name="Madsen E.L."/>
        </authorList>
    </citation>
    <scope>NUCLEOTIDE SEQUENCE [LARGE SCALE GENOMIC DNA]</scope>
    <source>
        <strain evidence="3">CJ2</strain>
    </source>
</reference>
<dbReference type="InterPro" id="IPR027417">
    <property type="entry name" value="P-loop_NTPase"/>
</dbReference>
<evidence type="ECO:0000313" key="2">
    <source>
        <dbReference type="EMBL" id="ABM38055.1"/>
    </source>
</evidence>
<dbReference type="Pfam" id="PF13538">
    <property type="entry name" value="UvrD_C_2"/>
    <property type="match status" value="1"/>
</dbReference>
<protein>
    <recommendedName>
        <fullName evidence="1">UvrD-like helicase C-terminal domain-containing protein</fullName>
    </recommendedName>
</protein>
<feature type="domain" description="UvrD-like helicase C-terminal" evidence="1">
    <location>
        <begin position="70"/>
        <end position="116"/>
    </location>
</feature>
<keyword evidence="3" id="KW-1185">Reference proteome</keyword>
<dbReference type="HOGENOM" id="CLU_1946811_0_0_4"/>
<dbReference type="SUPFAM" id="SSF52540">
    <property type="entry name" value="P-loop containing nucleoside triphosphate hydrolases"/>
    <property type="match status" value="1"/>
</dbReference>
<accession>A1VQX7</accession>